<evidence type="ECO:0000256" key="2">
    <source>
        <dbReference type="SAM" id="Phobius"/>
    </source>
</evidence>
<accession>A0A7W9V253</accession>
<name>A0A7W9V253_9ACTN</name>
<keyword evidence="2" id="KW-1133">Transmembrane helix</keyword>
<gene>
    <name evidence="3" type="ORF">FHS42_007076</name>
</gene>
<dbReference type="EMBL" id="JACHJL010000031">
    <property type="protein sequence ID" value="MBB5939978.1"/>
    <property type="molecule type" value="Genomic_DNA"/>
</dbReference>
<evidence type="ECO:0000256" key="1">
    <source>
        <dbReference type="SAM" id="MobiDB-lite"/>
    </source>
</evidence>
<dbReference type="Proteomes" id="UP000588098">
    <property type="component" value="Unassembled WGS sequence"/>
</dbReference>
<reference evidence="3 4" key="1">
    <citation type="submission" date="2020-08" db="EMBL/GenBank/DDBJ databases">
        <title>Genomic Encyclopedia of Type Strains, Phase III (KMG-III): the genomes of soil and plant-associated and newly described type strains.</title>
        <authorList>
            <person name="Whitman W."/>
        </authorList>
    </citation>
    <scope>NUCLEOTIDE SEQUENCE [LARGE SCALE GENOMIC DNA]</scope>
    <source>
        <strain evidence="3 4">CECT 8305</strain>
    </source>
</reference>
<sequence>MMQPDSRRKASKVPRPAKDSRRKPGRRQSGERRPEASGAYSTGSARSFETETAGEWAPDIEDFDGLTQEDWFDYIRSAHKAFGELSTREISRKARHYDRGCTMGKSTVHKTLEGRWPTAQTAYRLGLGIGGPGLAMQFRNGWLAADGKLRREIHLRNMRHVLARQEDPRALELYERGQEERREQRRREQRESDRLRRWARVMVPMQIAVAIFTLVAFWLSQR</sequence>
<evidence type="ECO:0000313" key="3">
    <source>
        <dbReference type="EMBL" id="MBB5939978.1"/>
    </source>
</evidence>
<comment type="caution">
    <text evidence="3">The sequence shown here is derived from an EMBL/GenBank/DDBJ whole genome shotgun (WGS) entry which is preliminary data.</text>
</comment>
<proteinExistence type="predicted"/>
<evidence type="ECO:0000313" key="4">
    <source>
        <dbReference type="Proteomes" id="UP000588098"/>
    </source>
</evidence>
<dbReference type="RefSeq" id="WP_184579747.1">
    <property type="nucleotide sequence ID" value="NZ_JACHJL010000031.1"/>
</dbReference>
<feature type="transmembrane region" description="Helical" evidence="2">
    <location>
        <begin position="198"/>
        <end position="219"/>
    </location>
</feature>
<organism evidence="3 4">
    <name type="scientific">Streptomyces zagrosensis</name>
    <dbReference type="NCBI Taxonomy" id="1042984"/>
    <lineage>
        <taxon>Bacteria</taxon>
        <taxon>Bacillati</taxon>
        <taxon>Actinomycetota</taxon>
        <taxon>Actinomycetes</taxon>
        <taxon>Kitasatosporales</taxon>
        <taxon>Streptomycetaceae</taxon>
        <taxon>Streptomyces</taxon>
    </lineage>
</organism>
<protein>
    <submittedName>
        <fullName evidence="3">Uncharacterized protein</fullName>
    </submittedName>
</protein>
<keyword evidence="4" id="KW-1185">Reference proteome</keyword>
<keyword evidence="2" id="KW-0812">Transmembrane</keyword>
<keyword evidence="2" id="KW-0472">Membrane</keyword>
<dbReference type="AlphaFoldDB" id="A0A7W9V253"/>
<feature type="region of interest" description="Disordered" evidence="1">
    <location>
        <begin position="1"/>
        <end position="54"/>
    </location>
</feature>